<evidence type="ECO:0000259" key="4">
    <source>
        <dbReference type="PROSITE" id="PS51186"/>
    </source>
</evidence>
<comment type="caution">
    <text evidence="5">The sequence shown here is derived from an EMBL/GenBank/DDBJ whole genome shotgun (WGS) entry which is preliminary data.</text>
</comment>
<evidence type="ECO:0000256" key="1">
    <source>
        <dbReference type="ARBA" id="ARBA00006484"/>
    </source>
</evidence>
<dbReference type="EMBL" id="RCUW01000001">
    <property type="protein sequence ID" value="RLP71115.1"/>
    <property type="molecule type" value="Genomic_DNA"/>
</dbReference>
<dbReference type="CDD" id="cd05233">
    <property type="entry name" value="SDR_c"/>
    <property type="match status" value="1"/>
</dbReference>
<feature type="compositionally biased region" description="Pro residues" evidence="3">
    <location>
        <begin position="216"/>
        <end position="225"/>
    </location>
</feature>
<dbReference type="RefSeq" id="WP_121657448.1">
    <property type="nucleotide sequence ID" value="NZ_JBQDRQ010000010.1"/>
</dbReference>
<dbReference type="PANTHER" id="PTHR42760">
    <property type="entry name" value="SHORT-CHAIN DEHYDROGENASES/REDUCTASES FAMILY MEMBER"/>
    <property type="match status" value="1"/>
</dbReference>
<dbReference type="Pfam" id="PF13302">
    <property type="entry name" value="Acetyltransf_3"/>
    <property type="match status" value="1"/>
</dbReference>
<evidence type="ECO:0000313" key="6">
    <source>
        <dbReference type="Proteomes" id="UP000275395"/>
    </source>
</evidence>
<dbReference type="NCBIfam" id="NF005559">
    <property type="entry name" value="PRK07231.1"/>
    <property type="match status" value="1"/>
</dbReference>
<gene>
    <name evidence="5" type="ORF">D9V30_01475</name>
</gene>
<protein>
    <submittedName>
        <fullName evidence="5">D-threitol dehydrogenase</fullName>
    </submittedName>
</protein>
<evidence type="ECO:0000256" key="3">
    <source>
        <dbReference type="SAM" id="MobiDB-lite"/>
    </source>
</evidence>
<dbReference type="PRINTS" id="PR00080">
    <property type="entry name" value="SDRFAMILY"/>
</dbReference>
<dbReference type="Gene3D" id="3.40.50.720">
    <property type="entry name" value="NAD(P)-binding Rossmann-like Domain"/>
    <property type="match status" value="1"/>
</dbReference>
<evidence type="ECO:0000256" key="2">
    <source>
        <dbReference type="ARBA" id="ARBA00023002"/>
    </source>
</evidence>
<dbReference type="NCBIfam" id="NF005309">
    <property type="entry name" value="PRK06841.1"/>
    <property type="match status" value="1"/>
</dbReference>
<dbReference type="PROSITE" id="PS51186">
    <property type="entry name" value="GNAT"/>
    <property type="match status" value="1"/>
</dbReference>
<reference evidence="5 6" key="1">
    <citation type="submission" date="2018-10" db="EMBL/GenBank/DDBJ databases">
        <authorList>
            <person name="Li J."/>
        </authorList>
    </citation>
    <scope>NUCLEOTIDE SEQUENCE [LARGE SCALE GENOMIC DNA]</scope>
    <source>
        <strain evidence="5 6">JCM 30549</strain>
    </source>
</reference>
<dbReference type="Pfam" id="PF13561">
    <property type="entry name" value="adh_short_C2"/>
    <property type="match status" value="1"/>
</dbReference>
<feature type="domain" description="N-acetyltransferase" evidence="4">
    <location>
        <begin position="33"/>
        <end position="177"/>
    </location>
</feature>
<dbReference type="InterPro" id="IPR016181">
    <property type="entry name" value="Acyl_CoA_acyltransferase"/>
</dbReference>
<accession>A0A3L6ZTY0</accession>
<dbReference type="SUPFAM" id="SSF55729">
    <property type="entry name" value="Acyl-CoA N-acyltransferases (Nat)"/>
    <property type="match status" value="1"/>
</dbReference>
<dbReference type="InterPro" id="IPR036291">
    <property type="entry name" value="NAD(P)-bd_dom_sf"/>
</dbReference>
<sequence>MTFSRRVDADHVLVLRDAVASEALHGLTLRNLDRLRAWEPWAAHRPRQDDTEAFTRAQMRSYREGTSLPLLLVHGSTGAPAASLGLGLDRSAGIGERGFWIDQASEGRGLVSLACHVLLDEAAMRGMRRVRLRTSVANARSIAVARRLGMTREATLRKAMALPDGPHDVAVFGRRIDDAPGPGVGRRAPARMVATGQRSPMPEGVQMSSSTAFPVSPAPVPPAPGPDAGRAGEALPGVVPELAGRVAVVTGGTSGIGLAVAGALAARGASVVVVGREPSRAEQAAAGLPVTGAARHLGLAADVSDEPAVERVVARTVAELGKLDILVNSAGISVVAPALEASADDMRRILDVNVVGSFIASRAAARVMLAAGYGRIVTLSSQAGTVAVDEHTAYCASKFALTGLVRTLALEWGGGGVTVNTVSPTVVLTELGRRVWDNDKGEAMKREIPVGRFAEPEEVAAAVAFLASDQAAMVNGADLVVDGGYTIH</sequence>
<keyword evidence="2" id="KW-0560">Oxidoreductase</keyword>
<dbReference type="FunFam" id="3.40.50.720:FF:000084">
    <property type="entry name" value="Short-chain dehydrogenase reductase"/>
    <property type="match status" value="1"/>
</dbReference>
<dbReference type="SUPFAM" id="SSF51735">
    <property type="entry name" value="NAD(P)-binding Rossmann-fold domains"/>
    <property type="match status" value="1"/>
</dbReference>
<dbReference type="InterPro" id="IPR002347">
    <property type="entry name" value="SDR_fam"/>
</dbReference>
<dbReference type="Gene3D" id="3.40.630.30">
    <property type="match status" value="1"/>
</dbReference>
<dbReference type="PANTHER" id="PTHR42760:SF115">
    <property type="entry name" value="3-OXOACYL-[ACYL-CARRIER-PROTEIN] REDUCTASE FABG"/>
    <property type="match status" value="1"/>
</dbReference>
<proteinExistence type="inferred from homology"/>
<feature type="region of interest" description="Disordered" evidence="3">
    <location>
        <begin position="197"/>
        <end position="233"/>
    </location>
</feature>
<dbReference type="PRINTS" id="PR00081">
    <property type="entry name" value="GDHRDH"/>
</dbReference>
<evidence type="ECO:0000313" key="5">
    <source>
        <dbReference type="EMBL" id="RLP71115.1"/>
    </source>
</evidence>
<dbReference type="PROSITE" id="PS00061">
    <property type="entry name" value="ADH_SHORT"/>
    <property type="match status" value="1"/>
</dbReference>
<dbReference type="InterPro" id="IPR000182">
    <property type="entry name" value="GNAT_dom"/>
</dbReference>
<comment type="similarity">
    <text evidence="1">Belongs to the short-chain dehydrogenases/reductases (SDR) family.</text>
</comment>
<dbReference type="Proteomes" id="UP000275395">
    <property type="component" value="Unassembled WGS sequence"/>
</dbReference>
<dbReference type="AlphaFoldDB" id="A0A3L6ZTY0"/>
<organism evidence="5 6">
    <name type="scientific">Mycetocola reblochoni</name>
    <dbReference type="NCBI Taxonomy" id="331618"/>
    <lineage>
        <taxon>Bacteria</taxon>
        <taxon>Bacillati</taxon>
        <taxon>Actinomycetota</taxon>
        <taxon>Actinomycetes</taxon>
        <taxon>Micrococcales</taxon>
        <taxon>Microbacteriaceae</taxon>
        <taxon>Mycetocola</taxon>
    </lineage>
</organism>
<dbReference type="GO" id="GO:0016747">
    <property type="term" value="F:acyltransferase activity, transferring groups other than amino-acyl groups"/>
    <property type="evidence" value="ECO:0007669"/>
    <property type="project" value="InterPro"/>
</dbReference>
<dbReference type="InterPro" id="IPR020904">
    <property type="entry name" value="Sc_DH/Rdtase_CS"/>
</dbReference>
<dbReference type="GO" id="GO:0016616">
    <property type="term" value="F:oxidoreductase activity, acting on the CH-OH group of donors, NAD or NADP as acceptor"/>
    <property type="evidence" value="ECO:0007669"/>
    <property type="project" value="TreeGrafter"/>
</dbReference>
<name>A0A3L6ZTY0_9MICO</name>